<organism evidence="1 2">
    <name type="scientific">Panagrolaimus sp. ES5</name>
    <dbReference type="NCBI Taxonomy" id="591445"/>
    <lineage>
        <taxon>Eukaryota</taxon>
        <taxon>Metazoa</taxon>
        <taxon>Ecdysozoa</taxon>
        <taxon>Nematoda</taxon>
        <taxon>Chromadorea</taxon>
        <taxon>Rhabditida</taxon>
        <taxon>Tylenchina</taxon>
        <taxon>Panagrolaimomorpha</taxon>
        <taxon>Panagrolaimoidea</taxon>
        <taxon>Panagrolaimidae</taxon>
        <taxon>Panagrolaimus</taxon>
    </lineage>
</organism>
<accession>A0AC34GX46</accession>
<name>A0AC34GX46_9BILA</name>
<protein>
    <submittedName>
        <fullName evidence="2">cGMP-dependent protein kinase interacting domain-containing protein</fullName>
    </submittedName>
</protein>
<dbReference type="Proteomes" id="UP000887579">
    <property type="component" value="Unplaced"/>
</dbReference>
<proteinExistence type="predicted"/>
<dbReference type="WBParaSite" id="ES5_v2.g9357.t1">
    <property type="protein sequence ID" value="ES5_v2.g9357.t1"/>
    <property type="gene ID" value="ES5_v2.g9357"/>
</dbReference>
<evidence type="ECO:0000313" key="1">
    <source>
        <dbReference type="Proteomes" id="UP000887579"/>
    </source>
</evidence>
<reference evidence="2" key="1">
    <citation type="submission" date="2022-11" db="UniProtKB">
        <authorList>
            <consortium name="WormBaseParasite"/>
        </authorList>
    </citation>
    <scope>IDENTIFICATION</scope>
</reference>
<sequence length="674" mass="73890">MSSRRQSLQTPSISSNYLRNLSPGPSSSTSSYRPHSPSRYSPTRSSPAPPPLSSLISSSPLSNYVSRYGSTTSATARNYLVAPFYTPPSRSRSLVNRISNRINHSEVLRNLPPVRPVKSVAQKDRDEYERRKNELIIRRQSDIGPRIICLSDNEADDDIEDEEEYEDEDWEDEEEWEDEDDNDDDERENSPEIVTKVPQLSKAAVSVSRTIPIIPNGLKKIPENSSISISPPKVQAPPRVYIDQIKPTTDMTARKPPTVVARDLACREKTPAPMGTLSDHKISNTSSGLKPSSTLPKTGTSSNTVKSVASQPSKVSETVSTSSKQSQKTAPPVVATKPEKLIVSTSTLKPPVNPQKLNGTTANTSKPATTSTSNTKLQAPPTQKPSTSTVSPPSPKPPSNSTATTQKTTSNNSVPQKPPASNPNSDNKPSTSSDKNPVTSKPVQMTASKPPPLISKPSTSSLLQSAAEKLSAIASAAKEEEEEDEEWEDESEWEDEEEEFSDPEDAKAFEIVHQLIQKYQESLQYGGGSSSTSTAYPPVASNQRIVSSGVASVSSSHLNGATPSSNGQLSNDYYKRLYEQEKSENEKLKKKIDEMNASNLTNGTSRSRNITVFDDEKKALERKVQQLEYELENTTRVINDNTRLKTENDALIRVLSKLSRQDRSAPQSDFVFNA</sequence>
<evidence type="ECO:0000313" key="2">
    <source>
        <dbReference type="WBParaSite" id="ES5_v2.g9357.t1"/>
    </source>
</evidence>